<evidence type="ECO:0000313" key="1">
    <source>
        <dbReference type="EMBL" id="ELY77240.1"/>
    </source>
</evidence>
<proteinExistence type="predicted"/>
<gene>
    <name evidence="1" type="ORF">C486_17395</name>
</gene>
<keyword evidence="2" id="KW-1185">Reference proteome</keyword>
<comment type="caution">
    <text evidence="1">The sequence shown here is derived from an EMBL/GenBank/DDBJ whole genome shotgun (WGS) entry which is preliminary data.</text>
</comment>
<dbReference type="EMBL" id="AOIJ01000063">
    <property type="protein sequence ID" value="ELY77240.1"/>
    <property type="molecule type" value="Genomic_DNA"/>
</dbReference>
<dbReference type="Proteomes" id="UP000011592">
    <property type="component" value="Unassembled WGS sequence"/>
</dbReference>
<protein>
    <submittedName>
        <fullName evidence="1">Uncharacterized protein</fullName>
    </submittedName>
</protein>
<sequence>MFEDNLVTRRKILAAGSTGIIAGLAGCQWVRREPEIEASIENAEAYQLEPDRLVAVTELSKPEGSELRVRIRWEVTNDEYTQAVIRDSILDEEASTQSVSILMNSPTEIDTESVTRSELKLIRNGEPDSSWVPAPFSSQ</sequence>
<reference evidence="1 2" key="1">
    <citation type="journal article" date="2014" name="PLoS Genet.">
        <title>Phylogenetically driven sequencing of extremely halophilic archaea reveals strategies for static and dynamic osmo-response.</title>
        <authorList>
            <person name="Becker E.A."/>
            <person name="Seitzer P.M."/>
            <person name="Tritt A."/>
            <person name="Larsen D."/>
            <person name="Krusor M."/>
            <person name="Yao A.I."/>
            <person name="Wu D."/>
            <person name="Madern D."/>
            <person name="Eisen J.A."/>
            <person name="Darling A.E."/>
            <person name="Facciotti M.T."/>
        </authorList>
    </citation>
    <scope>NUCLEOTIDE SEQUENCE [LARGE SCALE GENOMIC DNA]</scope>
    <source>
        <strain evidence="1 2">JCM 14663</strain>
    </source>
</reference>
<accession>L9YSP6</accession>
<dbReference type="AlphaFoldDB" id="L9YSP6"/>
<evidence type="ECO:0000313" key="2">
    <source>
        <dbReference type="Proteomes" id="UP000011592"/>
    </source>
</evidence>
<organism evidence="1 2">
    <name type="scientific">Natrinema gari JCM 14663</name>
    <dbReference type="NCBI Taxonomy" id="1230459"/>
    <lineage>
        <taxon>Archaea</taxon>
        <taxon>Methanobacteriati</taxon>
        <taxon>Methanobacteriota</taxon>
        <taxon>Stenosarchaea group</taxon>
        <taxon>Halobacteria</taxon>
        <taxon>Halobacteriales</taxon>
        <taxon>Natrialbaceae</taxon>
        <taxon>Natrinema</taxon>
    </lineage>
</organism>
<name>L9YSP6_9EURY</name>